<sequence>MKHGFWQSSLLGAALLSLACTGQAREWKEIKFSVEGSYPPFSWTTTDGELEGFEVDLARALCEELQVTCRIAAQDWDGIIPALLSRKHDAIIAAMTITPEREKTVLFTIPYARVPTRFVTHKENEIDFSDAGMANLKVGVQRATIGDKYLTDKHNGIDIVRYGTFDEAFMDLRAGRVDTVFGGALGIQSGLLDKPDGREFHFSGPVFTEEAWFGKGIGIAVRKQDQDLAELLNRGILTLREKGIHQEIASRYFPYDIYGDTP</sequence>
<dbReference type="EMBL" id="PXYG01000001">
    <property type="protein sequence ID" value="PSJ47385.1"/>
    <property type="molecule type" value="Genomic_DNA"/>
</dbReference>
<dbReference type="PANTHER" id="PTHR35936:SF17">
    <property type="entry name" value="ARGININE-BINDING EXTRACELLULAR PROTEIN ARTP"/>
    <property type="match status" value="1"/>
</dbReference>
<dbReference type="PROSITE" id="PS51257">
    <property type="entry name" value="PROKAR_LIPOPROTEIN"/>
    <property type="match status" value="1"/>
</dbReference>
<dbReference type="Pfam" id="PF00497">
    <property type="entry name" value="SBP_bac_3"/>
    <property type="match status" value="1"/>
</dbReference>
<dbReference type="RefSeq" id="WP_106727801.1">
    <property type="nucleotide sequence ID" value="NZ_PXYG01000001.1"/>
</dbReference>
<dbReference type="Proteomes" id="UP000240243">
    <property type="component" value="Unassembled WGS sequence"/>
</dbReference>
<comment type="caution">
    <text evidence="7">The sequence shown here is derived from an EMBL/GenBank/DDBJ whole genome shotgun (WGS) entry which is preliminary data.</text>
</comment>
<dbReference type="GO" id="GO:0016020">
    <property type="term" value="C:membrane"/>
    <property type="evidence" value="ECO:0007669"/>
    <property type="project" value="InterPro"/>
</dbReference>
<evidence type="ECO:0000313" key="7">
    <source>
        <dbReference type="EMBL" id="PSJ47385.1"/>
    </source>
</evidence>
<dbReference type="InterPro" id="IPR018313">
    <property type="entry name" value="SBP_3_CS"/>
</dbReference>
<dbReference type="GO" id="GO:0015276">
    <property type="term" value="F:ligand-gated monoatomic ion channel activity"/>
    <property type="evidence" value="ECO:0007669"/>
    <property type="project" value="InterPro"/>
</dbReference>
<dbReference type="PANTHER" id="PTHR35936">
    <property type="entry name" value="MEMBRANE-BOUND LYTIC MUREIN TRANSGLYCOSYLASE F"/>
    <property type="match status" value="1"/>
</dbReference>
<dbReference type="AlphaFoldDB" id="A0A2P7RAZ3"/>
<dbReference type="SMART" id="SM00079">
    <property type="entry name" value="PBPe"/>
    <property type="match status" value="1"/>
</dbReference>
<dbReference type="GO" id="GO:0030313">
    <property type="term" value="C:cell envelope"/>
    <property type="evidence" value="ECO:0007669"/>
    <property type="project" value="UniProtKB-SubCell"/>
</dbReference>
<keyword evidence="8" id="KW-1185">Reference proteome</keyword>
<gene>
    <name evidence="7" type="ORF">C7H85_00670</name>
</gene>
<proteinExistence type="inferred from homology"/>
<accession>A0A2P7RAZ3</accession>
<dbReference type="SMART" id="SM00062">
    <property type="entry name" value="PBPb"/>
    <property type="match status" value="1"/>
</dbReference>
<evidence type="ECO:0000313" key="8">
    <source>
        <dbReference type="Proteomes" id="UP000240243"/>
    </source>
</evidence>
<organism evidence="7 8">
    <name type="scientific">Zobellella endophytica</name>
    <dbReference type="NCBI Taxonomy" id="2116700"/>
    <lineage>
        <taxon>Bacteria</taxon>
        <taxon>Pseudomonadati</taxon>
        <taxon>Pseudomonadota</taxon>
        <taxon>Gammaproteobacteria</taxon>
        <taxon>Aeromonadales</taxon>
        <taxon>Aeromonadaceae</taxon>
        <taxon>Zobellella</taxon>
    </lineage>
</organism>
<dbReference type="OrthoDB" id="9768183at2"/>
<comment type="subcellular location">
    <subcellularLocation>
        <location evidence="1">Cell envelope</location>
    </subcellularLocation>
</comment>
<evidence type="ECO:0000259" key="6">
    <source>
        <dbReference type="SMART" id="SM00079"/>
    </source>
</evidence>
<evidence type="ECO:0000256" key="4">
    <source>
        <dbReference type="RuleBase" id="RU003744"/>
    </source>
</evidence>
<evidence type="ECO:0000259" key="5">
    <source>
        <dbReference type="SMART" id="SM00062"/>
    </source>
</evidence>
<protein>
    <submittedName>
        <fullName evidence="7">Nickel transporter</fullName>
    </submittedName>
</protein>
<dbReference type="SUPFAM" id="SSF53850">
    <property type="entry name" value="Periplasmic binding protein-like II"/>
    <property type="match status" value="1"/>
</dbReference>
<dbReference type="InterPro" id="IPR001638">
    <property type="entry name" value="Solute-binding_3/MltF_N"/>
</dbReference>
<feature type="domain" description="Solute-binding protein family 3/N-terminal" evidence="5">
    <location>
        <begin position="29"/>
        <end position="256"/>
    </location>
</feature>
<dbReference type="InterPro" id="IPR001320">
    <property type="entry name" value="Iontro_rcpt_C"/>
</dbReference>
<evidence type="ECO:0000256" key="2">
    <source>
        <dbReference type="ARBA" id="ARBA00010333"/>
    </source>
</evidence>
<dbReference type="Gene3D" id="3.40.190.10">
    <property type="entry name" value="Periplasmic binding protein-like II"/>
    <property type="match status" value="2"/>
</dbReference>
<name>A0A2P7RAZ3_9GAMM</name>
<keyword evidence="3" id="KW-0732">Signal</keyword>
<reference evidence="7 8" key="1">
    <citation type="submission" date="2018-03" db="EMBL/GenBank/DDBJ databases">
        <title>The draft genome of Zobellella sp. 59N8.</title>
        <authorList>
            <person name="Liu L."/>
            <person name="Li L."/>
            <person name="Zhang X."/>
            <person name="Liang L."/>
            <person name="Wang T."/>
        </authorList>
    </citation>
    <scope>NUCLEOTIDE SEQUENCE [LARGE SCALE GENOMIC DNA]</scope>
    <source>
        <strain evidence="7 8">59N8</strain>
    </source>
</reference>
<feature type="domain" description="Ionotropic glutamate receptor C-terminal" evidence="6">
    <location>
        <begin position="29"/>
        <end position="255"/>
    </location>
</feature>
<dbReference type="PROSITE" id="PS01039">
    <property type="entry name" value="SBP_BACTERIAL_3"/>
    <property type="match status" value="1"/>
</dbReference>
<comment type="similarity">
    <text evidence="2 4">Belongs to the bacterial solute-binding protein 3 family.</text>
</comment>
<evidence type="ECO:0000256" key="1">
    <source>
        <dbReference type="ARBA" id="ARBA00004196"/>
    </source>
</evidence>
<evidence type="ECO:0000256" key="3">
    <source>
        <dbReference type="ARBA" id="ARBA00022729"/>
    </source>
</evidence>